<dbReference type="GO" id="GO:0005975">
    <property type="term" value="P:carbohydrate metabolic process"/>
    <property type="evidence" value="ECO:0007669"/>
    <property type="project" value="InterPro"/>
</dbReference>
<comment type="similarity">
    <text evidence="1 4">Belongs to the glycosyl hydrolase 17 family.</text>
</comment>
<evidence type="ECO:0000256" key="1">
    <source>
        <dbReference type="ARBA" id="ARBA00008773"/>
    </source>
</evidence>
<reference evidence="7" key="1">
    <citation type="submission" date="2019-12" db="EMBL/GenBank/DDBJ databases">
        <authorList>
            <person name="Scholes J."/>
        </authorList>
    </citation>
    <scope>NUCLEOTIDE SEQUENCE</scope>
</reference>
<dbReference type="InterPro" id="IPR017853">
    <property type="entry name" value="GH"/>
</dbReference>
<accession>A0A9N7RS71</accession>
<dbReference type="InterPro" id="IPR000490">
    <property type="entry name" value="Glyco_hydro_17"/>
</dbReference>
<comment type="caution">
    <text evidence="7">The sequence shown here is derived from an EMBL/GenBank/DDBJ whole genome shotgun (WGS) entry which is preliminary data.</text>
</comment>
<evidence type="ECO:0000256" key="6">
    <source>
        <dbReference type="SAM" id="SignalP"/>
    </source>
</evidence>
<dbReference type="Pfam" id="PF00332">
    <property type="entry name" value="Glyco_hydro_17"/>
    <property type="match status" value="1"/>
</dbReference>
<evidence type="ECO:0000256" key="4">
    <source>
        <dbReference type="RuleBase" id="RU004335"/>
    </source>
</evidence>
<proteinExistence type="inferred from homology"/>
<keyword evidence="8" id="KW-1185">Reference proteome</keyword>
<dbReference type="Gene3D" id="3.20.20.80">
    <property type="entry name" value="Glycosidases"/>
    <property type="match status" value="1"/>
</dbReference>
<dbReference type="PANTHER" id="PTHR32227">
    <property type="entry name" value="GLUCAN ENDO-1,3-BETA-GLUCOSIDASE BG1-RELATED-RELATED"/>
    <property type="match status" value="1"/>
</dbReference>
<gene>
    <name evidence="7" type="ORF">SHERM_07640</name>
</gene>
<dbReference type="InterPro" id="IPR044965">
    <property type="entry name" value="Glyco_hydro_17_plant"/>
</dbReference>
<evidence type="ECO:0000256" key="3">
    <source>
        <dbReference type="ARBA" id="ARBA00023295"/>
    </source>
</evidence>
<dbReference type="PROSITE" id="PS00587">
    <property type="entry name" value="GLYCOSYL_HYDROL_F17"/>
    <property type="match status" value="1"/>
</dbReference>
<dbReference type="Proteomes" id="UP001153555">
    <property type="component" value="Unassembled WGS sequence"/>
</dbReference>
<feature type="signal peptide" evidence="6">
    <location>
        <begin position="1"/>
        <end position="28"/>
    </location>
</feature>
<organism evidence="7 8">
    <name type="scientific">Striga hermonthica</name>
    <name type="common">Purple witchweed</name>
    <name type="synonym">Buchnera hermonthica</name>
    <dbReference type="NCBI Taxonomy" id="68872"/>
    <lineage>
        <taxon>Eukaryota</taxon>
        <taxon>Viridiplantae</taxon>
        <taxon>Streptophyta</taxon>
        <taxon>Embryophyta</taxon>
        <taxon>Tracheophyta</taxon>
        <taxon>Spermatophyta</taxon>
        <taxon>Magnoliopsida</taxon>
        <taxon>eudicotyledons</taxon>
        <taxon>Gunneridae</taxon>
        <taxon>Pentapetalae</taxon>
        <taxon>asterids</taxon>
        <taxon>lamiids</taxon>
        <taxon>Lamiales</taxon>
        <taxon>Orobanchaceae</taxon>
        <taxon>Buchnereae</taxon>
        <taxon>Striga</taxon>
    </lineage>
</organism>
<evidence type="ECO:0000313" key="8">
    <source>
        <dbReference type="Proteomes" id="UP001153555"/>
    </source>
</evidence>
<evidence type="ECO:0000313" key="7">
    <source>
        <dbReference type="EMBL" id="CAA0841765.1"/>
    </source>
</evidence>
<protein>
    <submittedName>
        <fullName evidence="7">Beta-1-3-glucanase 1</fullName>
    </submittedName>
</protein>
<dbReference type="EMBL" id="CACSLK010034598">
    <property type="protein sequence ID" value="CAA0841765.1"/>
    <property type="molecule type" value="Genomic_DNA"/>
</dbReference>
<dbReference type="AlphaFoldDB" id="A0A9N7RS71"/>
<feature type="chain" id="PRO_5040247226" evidence="6">
    <location>
        <begin position="29"/>
        <end position="343"/>
    </location>
</feature>
<keyword evidence="3 5" id="KW-0326">Glycosidase</keyword>
<dbReference type="SUPFAM" id="SSF51445">
    <property type="entry name" value="(Trans)glycosidases"/>
    <property type="match status" value="1"/>
</dbReference>
<keyword evidence="2 5" id="KW-0378">Hydrolase</keyword>
<dbReference type="OrthoDB" id="941679at2759"/>
<sequence length="343" mass="37698">MAYSKNQFIPTIALCAILVMASLDFTGAQTGVCYGRLGNNLPNPSEVVALLNQNNIRRVRIYDPHGPTLQALSGTNIEVILGVPNTDLQNVAASQANADTWVRNNVRNYPNVRFRYIAVGNEVSPVRGDTSQFVSFVLPALRNIQNAVNSAGLGGRVRVSTVVETGLIGVSYPPADGAFRPDVASYINPIIRHLVDNRAPLLANIYPYFSYIGNRAQIDLRYALFTSPDGVVAGGVRYQNLFYAILDSLYAALERSGGSSLEVVVAESGWPSAGGDTTTVEYARTYNTNLVQRVRNGTPRRPGRAIETYIFALFDENQKNPEYERHFGVFLPNRQPKYQISFA</sequence>
<keyword evidence="6" id="KW-0732">Signal</keyword>
<dbReference type="GO" id="GO:0004553">
    <property type="term" value="F:hydrolase activity, hydrolyzing O-glycosyl compounds"/>
    <property type="evidence" value="ECO:0007669"/>
    <property type="project" value="InterPro"/>
</dbReference>
<dbReference type="FunFam" id="3.20.20.80:FF:000010">
    <property type="entry name" value="glucan endo-1,3-beta-glucosidase, basic"/>
    <property type="match status" value="1"/>
</dbReference>
<evidence type="ECO:0000256" key="2">
    <source>
        <dbReference type="ARBA" id="ARBA00022801"/>
    </source>
</evidence>
<name>A0A9N7RS71_STRHE</name>
<evidence type="ECO:0000256" key="5">
    <source>
        <dbReference type="RuleBase" id="RU004336"/>
    </source>
</evidence>